<protein>
    <submittedName>
        <fullName evidence="1">Uncharacterized protein</fullName>
    </submittedName>
</protein>
<accession>A0A2U9CE52</accession>
<organism evidence="1 2">
    <name type="scientific">Scophthalmus maximus</name>
    <name type="common">Turbot</name>
    <name type="synonym">Psetta maxima</name>
    <dbReference type="NCBI Taxonomy" id="52904"/>
    <lineage>
        <taxon>Eukaryota</taxon>
        <taxon>Metazoa</taxon>
        <taxon>Chordata</taxon>
        <taxon>Craniata</taxon>
        <taxon>Vertebrata</taxon>
        <taxon>Euteleostomi</taxon>
        <taxon>Actinopterygii</taxon>
        <taxon>Neopterygii</taxon>
        <taxon>Teleostei</taxon>
        <taxon>Neoteleostei</taxon>
        <taxon>Acanthomorphata</taxon>
        <taxon>Carangaria</taxon>
        <taxon>Pleuronectiformes</taxon>
        <taxon>Pleuronectoidei</taxon>
        <taxon>Scophthalmidae</taxon>
        <taxon>Scophthalmus</taxon>
    </lineage>
</organism>
<keyword evidence="2" id="KW-1185">Reference proteome</keyword>
<name>A0A2U9CE52_SCOMX</name>
<dbReference type="EMBL" id="CP026258">
    <property type="protein sequence ID" value="AWP14885.1"/>
    <property type="molecule type" value="Genomic_DNA"/>
</dbReference>
<sequence>MAAPPLGSAAERHWTEEKERALIAFFSSESTPPTATCQLRGFNLRLQLPDFCCRQSVGGRNVNCGNRCSTTTVSNGDQQPESSSPLFFLQDANDRFFFFFSVFCS</sequence>
<reference evidence="1 2" key="1">
    <citation type="submission" date="2017-12" db="EMBL/GenBank/DDBJ databases">
        <title>Integrating genomic resources of turbot (Scophthalmus maximus) in depth evaluation of genetic and physical mapping variation across individuals.</title>
        <authorList>
            <person name="Martinez P."/>
        </authorList>
    </citation>
    <scope>NUCLEOTIDE SEQUENCE [LARGE SCALE GENOMIC DNA]</scope>
</reference>
<evidence type="ECO:0000313" key="1">
    <source>
        <dbReference type="EMBL" id="AWP14885.1"/>
    </source>
</evidence>
<dbReference type="AlphaFoldDB" id="A0A2U9CE52"/>
<dbReference type="Proteomes" id="UP000246464">
    <property type="component" value="Chromosome 16"/>
</dbReference>
<proteinExistence type="predicted"/>
<gene>
    <name evidence="1" type="ORF">SMAX5B_003035</name>
</gene>
<evidence type="ECO:0000313" key="2">
    <source>
        <dbReference type="Proteomes" id="UP000246464"/>
    </source>
</evidence>